<gene>
    <name evidence="3" type="ORF">K469DRAFT_744811</name>
</gene>
<keyword evidence="4" id="KW-1185">Reference proteome</keyword>
<evidence type="ECO:0000313" key="3">
    <source>
        <dbReference type="EMBL" id="KAF2194087.1"/>
    </source>
</evidence>
<reference evidence="3" key="1">
    <citation type="journal article" date="2020" name="Stud. Mycol.">
        <title>101 Dothideomycetes genomes: a test case for predicting lifestyles and emergence of pathogens.</title>
        <authorList>
            <person name="Haridas S."/>
            <person name="Albert R."/>
            <person name="Binder M."/>
            <person name="Bloem J."/>
            <person name="Labutti K."/>
            <person name="Salamov A."/>
            <person name="Andreopoulos B."/>
            <person name="Baker S."/>
            <person name="Barry K."/>
            <person name="Bills G."/>
            <person name="Bluhm B."/>
            <person name="Cannon C."/>
            <person name="Castanera R."/>
            <person name="Culley D."/>
            <person name="Daum C."/>
            <person name="Ezra D."/>
            <person name="Gonzalez J."/>
            <person name="Henrissat B."/>
            <person name="Kuo A."/>
            <person name="Liang C."/>
            <person name="Lipzen A."/>
            <person name="Lutzoni F."/>
            <person name="Magnuson J."/>
            <person name="Mondo S."/>
            <person name="Nolan M."/>
            <person name="Ohm R."/>
            <person name="Pangilinan J."/>
            <person name="Park H.-J."/>
            <person name="Ramirez L."/>
            <person name="Alfaro M."/>
            <person name="Sun H."/>
            <person name="Tritt A."/>
            <person name="Yoshinaga Y."/>
            <person name="Zwiers L.-H."/>
            <person name="Turgeon B."/>
            <person name="Goodwin S."/>
            <person name="Spatafora J."/>
            <person name="Crous P."/>
            <person name="Grigoriev I."/>
        </authorList>
    </citation>
    <scope>NUCLEOTIDE SEQUENCE</scope>
    <source>
        <strain evidence="3">CBS 207.26</strain>
    </source>
</reference>
<dbReference type="Proteomes" id="UP000800200">
    <property type="component" value="Unassembled WGS sequence"/>
</dbReference>
<sequence>MLSFHRPHFYALVLSVVNICLVGCTISPAPTSPPLFKVTAVSGALQLRADGQPPALCGFVDYTFSWACGPQSTCLYNTDISGVGCCNALSSCDYATSCVPSSYISGAASSAKYVLYCSDSRSPVCATATLDFSFYSYRCFTEDWSWFIYLSSTRPDATTPVQLITKLIAGSSVVDAAGTSSAVPRTMSSNSADRPNSAASMTSTAFTTDSLSNSTSDHDGDNVQKKKNSLTGPIAGGVCGGIVLILAVLFVWFFIGRKKKLKGATTRSIDPGLTTNLSTTHHVHQNPDTFCKPELEGSAVVTELPGMDITPSRIR</sequence>
<evidence type="ECO:0000313" key="4">
    <source>
        <dbReference type="Proteomes" id="UP000800200"/>
    </source>
</evidence>
<dbReference type="AlphaFoldDB" id="A0A6A6EPH2"/>
<accession>A0A6A6EPH2</accession>
<keyword evidence="2" id="KW-1133">Transmembrane helix</keyword>
<feature type="region of interest" description="Disordered" evidence="1">
    <location>
        <begin position="208"/>
        <end position="227"/>
    </location>
</feature>
<dbReference type="CDD" id="cd12087">
    <property type="entry name" value="TM_EGFR-like"/>
    <property type="match status" value="1"/>
</dbReference>
<evidence type="ECO:0000256" key="1">
    <source>
        <dbReference type="SAM" id="MobiDB-lite"/>
    </source>
</evidence>
<keyword evidence="2" id="KW-0812">Transmembrane</keyword>
<evidence type="ECO:0000256" key="2">
    <source>
        <dbReference type="SAM" id="Phobius"/>
    </source>
</evidence>
<name>A0A6A6EPH2_9PEZI</name>
<feature type="transmembrane region" description="Helical" evidence="2">
    <location>
        <begin position="234"/>
        <end position="255"/>
    </location>
</feature>
<keyword evidence="2" id="KW-0472">Membrane</keyword>
<organism evidence="3 4">
    <name type="scientific">Zopfia rhizophila CBS 207.26</name>
    <dbReference type="NCBI Taxonomy" id="1314779"/>
    <lineage>
        <taxon>Eukaryota</taxon>
        <taxon>Fungi</taxon>
        <taxon>Dikarya</taxon>
        <taxon>Ascomycota</taxon>
        <taxon>Pezizomycotina</taxon>
        <taxon>Dothideomycetes</taxon>
        <taxon>Dothideomycetes incertae sedis</taxon>
        <taxon>Zopfiaceae</taxon>
        <taxon>Zopfia</taxon>
    </lineage>
</organism>
<dbReference type="OrthoDB" id="5386093at2759"/>
<proteinExistence type="predicted"/>
<dbReference type="EMBL" id="ML994612">
    <property type="protein sequence ID" value="KAF2194087.1"/>
    <property type="molecule type" value="Genomic_DNA"/>
</dbReference>
<feature type="transmembrane region" description="Helical" evidence="2">
    <location>
        <begin position="9"/>
        <end position="29"/>
    </location>
</feature>
<protein>
    <submittedName>
        <fullName evidence="3">Uncharacterized protein</fullName>
    </submittedName>
</protein>